<comment type="caution">
    <text evidence="3">The sequence shown here is derived from an EMBL/GenBank/DDBJ whole genome shotgun (WGS) entry which is preliminary data.</text>
</comment>
<evidence type="ECO:0000313" key="3">
    <source>
        <dbReference type="EMBL" id="RZS78413.1"/>
    </source>
</evidence>
<evidence type="ECO:0000256" key="2">
    <source>
        <dbReference type="SAM" id="SignalP"/>
    </source>
</evidence>
<comment type="similarity">
    <text evidence="1">Belongs to the UPF0065 (bug) family.</text>
</comment>
<dbReference type="Pfam" id="PF03401">
    <property type="entry name" value="TctC"/>
    <property type="match status" value="1"/>
</dbReference>
<reference evidence="3 4" key="1">
    <citation type="submission" date="2019-02" db="EMBL/GenBank/DDBJ databases">
        <title>Genomic Encyclopedia of Type Strains, Phase IV (KMG-IV): sequencing the most valuable type-strain genomes for metagenomic binning, comparative biology and taxonomic classification.</title>
        <authorList>
            <person name="Goeker M."/>
        </authorList>
    </citation>
    <scope>NUCLEOTIDE SEQUENCE [LARGE SCALE GENOMIC DNA]</scope>
    <source>
        <strain evidence="3 4">K24</strain>
    </source>
</reference>
<dbReference type="PIRSF" id="PIRSF017082">
    <property type="entry name" value="YflP"/>
    <property type="match status" value="1"/>
</dbReference>
<dbReference type="Proteomes" id="UP000292445">
    <property type="component" value="Unassembled WGS sequence"/>
</dbReference>
<feature type="chain" id="PRO_5020794063" evidence="2">
    <location>
        <begin position="26"/>
        <end position="326"/>
    </location>
</feature>
<dbReference type="RefSeq" id="WP_130361161.1">
    <property type="nucleotide sequence ID" value="NZ_SGXC01000003.1"/>
</dbReference>
<evidence type="ECO:0000256" key="1">
    <source>
        <dbReference type="ARBA" id="ARBA00006987"/>
    </source>
</evidence>
<proteinExistence type="inferred from homology"/>
<keyword evidence="4" id="KW-1185">Reference proteome</keyword>
<organism evidence="3 4">
    <name type="scientific">Pigmentiphaga kullae</name>
    <dbReference type="NCBI Taxonomy" id="151784"/>
    <lineage>
        <taxon>Bacteria</taxon>
        <taxon>Pseudomonadati</taxon>
        <taxon>Pseudomonadota</taxon>
        <taxon>Betaproteobacteria</taxon>
        <taxon>Burkholderiales</taxon>
        <taxon>Alcaligenaceae</taxon>
        <taxon>Pigmentiphaga</taxon>
    </lineage>
</organism>
<keyword evidence="3" id="KW-0675">Receptor</keyword>
<dbReference type="InterPro" id="IPR005064">
    <property type="entry name" value="BUG"/>
</dbReference>
<dbReference type="SUPFAM" id="SSF53850">
    <property type="entry name" value="Periplasmic binding protein-like II"/>
    <property type="match status" value="1"/>
</dbReference>
<dbReference type="InterPro" id="IPR042100">
    <property type="entry name" value="Bug_dom1"/>
</dbReference>
<dbReference type="PANTHER" id="PTHR42928">
    <property type="entry name" value="TRICARBOXYLATE-BINDING PROTEIN"/>
    <property type="match status" value="1"/>
</dbReference>
<dbReference type="Gene3D" id="3.40.190.10">
    <property type="entry name" value="Periplasmic binding protein-like II"/>
    <property type="match status" value="1"/>
</dbReference>
<feature type="signal peptide" evidence="2">
    <location>
        <begin position="1"/>
        <end position="25"/>
    </location>
</feature>
<dbReference type="EMBL" id="SGXC01000003">
    <property type="protein sequence ID" value="RZS78413.1"/>
    <property type="molecule type" value="Genomic_DNA"/>
</dbReference>
<dbReference type="OrthoDB" id="8677539at2"/>
<protein>
    <submittedName>
        <fullName evidence="3">Tripartite-type tricarboxylate transporter receptor subunit TctC</fullName>
    </submittedName>
</protein>
<keyword evidence="2" id="KW-0732">Signal</keyword>
<name>A0A4Q7N8M3_9BURK</name>
<accession>A0A4Q7N8M3</accession>
<dbReference type="Gene3D" id="3.40.190.150">
    <property type="entry name" value="Bordetella uptake gene, domain 1"/>
    <property type="match status" value="1"/>
</dbReference>
<gene>
    <name evidence="3" type="ORF">EV675_5061</name>
</gene>
<sequence>MALTYRIRALCLVFAGLYCAPGAHAEDIRYPAKPIKLVVPYAPGGPTDLVGRSLAAALARQLGQPVVVENKAGAGGVIGAGSVVNAAPDGYTLLLGLQGPITINPALTKVPYDPFRDLIAVRMIATAPMILMASKKSGIGTLGEISARAKAGSAGLNIGSSGTGTLPHVAAELIKHETGANLVHIPYKGAGPALIDLHAGHIDLLFSDLQVGLPYVQSGQATALAVTSPQRSPMLPNVPTLAESGLGKVKLAGWYGIFAPRGTSAAVLSALDRAVDGVFRDAAFKQTLENQGSTPSALGGAKFVEFLRAEYGQWSRLGRSITIKMD</sequence>
<dbReference type="PANTHER" id="PTHR42928:SF5">
    <property type="entry name" value="BLR1237 PROTEIN"/>
    <property type="match status" value="1"/>
</dbReference>
<dbReference type="AlphaFoldDB" id="A0A4Q7N8M3"/>
<dbReference type="CDD" id="cd07012">
    <property type="entry name" value="PBP2_Bug_TTT"/>
    <property type="match status" value="1"/>
</dbReference>
<evidence type="ECO:0000313" key="4">
    <source>
        <dbReference type="Proteomes" id="UP000292445"/>
    </source>
</evidence>